<name>A0A2A6BXK9_PRIPA</name>
<dbReference type="AlphaFoldDB" id="A0A2A6BXK9"/>
<accession>A0A2A6BXK9</accession>
<dbReference type="EnsemblMetazoa" id="PPA04230.1">
    <property type="protein sequence ID" value="PPA04230.1"/>
    <property type="gene ID" value="WBGene00093784"/>
</dbReference>
<organism evidence="1 2">
    <name type="scientific">Pristionchus pacificus</name>
    <name type="common">Parasitic nematode worm</name>
    <dbReference type="NCBI Taxonomy" id="54126"/>
    <lineage>
        <taxon>Eukaryota</taxon>
        <taxon>Metazoa</taxon>
        <taxon>Ecdysozoa</taxon>
        <taxon>Nematoda</taxon>
        <taxon>Chromadorea</taxon>
        <taxon>Rhabditida</taxon>
        <taxon>Rhabditina</taxon>
        <taxon>Diplogasteromorpha</taxon>
        <taxon>Diplogasteroidea</taxon>
        <taxon>Neodiplogasteridae</taxon>
        <taxon>Pristionchus</taxon>
    </lineage>
</organism>
<reference evidence="2" key="1">
    <citation type="journal article" date="2008" name="Nat. Genet.">
        <title>The Pristionchus pacificus genome provides a unique perspective on nematode lifestyle and parasitism.</title>
        <authorList>
            <person name="Dieterich C."/>
            <person name="Clifton S.W."/>
            <person name="Schuster L.N."/>
            <person name="Chinwalla A."/>
            <person name="Delehaunty K."/>
            <person name="Dinkelacker I."/>
            <person name="Fulton L."/>
            <person name="Fulton R."/>
            <person name="Godfrey J."/>
            <person name="Minx P."/>
            <person name="Mitreva M."/>
            <person name="Roeseler W."/>
            <person name="Tian H."/>
            <person name="Witte H."/>
            <person name="Yang S.P."/>
            <person name="Wilson R.K."/>
            <person name="Sommer R.J."/>
        </authorList>
    </citation>
    <scope>NUCLEOTIDE SEQUENCE [LARGE SCALE GENOMIC DNA]</scope>
    <source>
        <strain evidence="2">PS312</strain>
    </source>
</reference>
<protein>
    <submittedName>
        <fullName evidence="1">Uncharacterized protein</fullName>
    </submittedName>
</protein>
<sequence>MNGRSLLLSGRHQQERGGLPPVPSPRRWFSSFLSIMTSSIVLIALLFTAVVSARHLQYKDHWPVSRVPFNKERDTPFNVLSIIVPSSDVKTGDYYMPHSTVRLREGHSVFPVFSVKLADAKMNHAAVKLLMANSMGELWSHHYTLRNFESVCAEDIADNGIFLFFYPIELSPICFMLYFVFACTASPNLATIEGIPLPAAEKLGDEFRGRMNTVRVKLIGIYQDVPTTLFAVDFYVTVE</sequence>
<proteinExistence type="predicted"/>
<dbReference type="Proteomes" id="UP000005239">
    <property type="component" value="Unassembled WGS sequence"/>
</dbReference>
<keyword evidence="2" id="KW-1185">Reference proteome</keyword>
<evidence type="ECO:0000313" key="1">
    <source>
        <dbReference type="EnsemblMetazoa" id="PPA04230.1"/>
    </source>
</evidence>
<accession>A0A8R1Y8I0</accession>
<reference evidence="1" key="2">
    <citation type="submission" date="2022-06" db="UniProtKB">
        <authorList>
            <consortium name="EnsemblMetazoa"/>
        </authorList>
    </citation>
    <scope>IDENTIFICATION</scope>
    <source>
        <strain evidence="1">PS312</strain>
    </source>
</reference>
<gene>
    <name evidence="1" type="primary">WBGene00093784</name>
</gene>
<evidence type="ECO:0000313" key="2">
    <source>
        <dbReference type="Proteomes" id="UP000005239"/>
    </source>
</evidence>